<dbReference type="Pfam" id="PF07396">
    <property type="entry name" value="Porin_O_P"/>
    <property type="match status" value="1"/>
</dbReference>
<dbReference type="Proteomes" id="UP000658278">
    <property type="component" value="Unassembled WGS sequence"/>
</dbReference>
<comment type="caution">
    <text evidence="2">The sequence shown here is derived from an EMBL/GenBank/DDBJ whole genome shotgun (WGS) entry which is preliminary data.</text>
</comment>
<evidence type="ECO:0000313" key="3">
    <source>
        <dbReference type="Proteomes" id="UP000658278"/>
    </source>
</evidence>
<dbReference type="InterPro" id="IPR023614">
    <property type="entry name" value="Porin_dom_sf"/>
</dbReference>
<keyword evidence="1" id="KW-0732">Signal</keyword>
<dbReference type="RefSeq" id="WP_200276007.1">
    <property type="nucleotide sequence ID" value="NZ_JAENII010000002.1"/>
</dbReference>
<sequence length="436" mass="49353">MKSNRAFRLRLSLFSAASIIGLAQAGDLPSTVIEEPVESNSGDFCDWLSSKPGTLYKNDDNPWFSEFQVFGRFQWQAAYYSGEDVNGLEFSDTFTEVRRFRLGAKARFLKYFEVKANVNMVDDASNNLAPWPGGRKLGWGYEDFDEALVSFDMKEAFKLGALDGLTLKYGRHKFLISQEARESSKKLLTVERSAIANKVFNSYRATGVTLDWAKSEWEGTFGLFSTDSRTRAGGNTEFIGGWGDGLAYYLSLGYTPCDEWHFRWDYVYNDADFTRGEDSLFGYAWATSLSAEYDAGVWGLIINGIYGDNGDASNRVLRANRQGNFWGLVVMPYYWIVQDKLQGVVRYQYQGAEEDQGIRIYSRYGRRNHGLQVAPETYSGRGNEHHSIYAGVNYLICGHNLKVQAGLEYEWLNVPGAGLTGDYTALTSWFGFRSYF</sequence>
<name>A0A934VA37_9BACT</name>
<dbReference type="InterPro" id="IPR010870">
    <property type="entry name" value="Porin_O/P"/>
</dbReference>
<gene>
    <name evidence="2" type="ORF">JIN81_02565</name>
</gene>
<dbReference type="AlphaFoldDB" id="A0A934VA37"/>
<accession>A0A934VA37</accession>
<reference evidence="2" key="1">
    <citation type="submission" date="2021-01" db="EMBL/GenBank/DDBJ databases">
        <title>Modified the classification status of verrucomicrobia.</title>
        <authorList>
            <person name="Feng X."/>
        </authorList>
    </citation>
    <scope>NUCLEOTIDE SEQUENCE</scope>
    <source>
        <strain evidence="2">KCTC 22201</strain>
    </source>
</reference>
<protein>
    <recommendedName>
        <fullName evidence="4">Porin</fullName>
    </recommendedName>
</protein>
<evidence type="ECO:0008006" key="4">
    <source>
        <dbReference type="Google" id="ProtNLM"/>
    </source>
</evidence>
<organism evidence="2 3">
    <name type="scientific">Haloferula rosea</name>
    <dbReference type="NCBI Taxonomy" id="490093"/>
    <lineage>
        <taxon>Bacteria</taxon>
        <taxon>Pseudomonadati</taxon>
        <taxon>Verrucomicrobiota</taxon>
        <taxon>Verrucomicrobiia</taxon>
        <taxon>Verrucomicrobiales</taxon>
        <taxon>Verrucomicrobiaceae</taxon>
        <taxon>Haloferula</taxon>
    </lineage>
</organism>
<dbReference type="EMBL" id="JAENII010000002">
    <property type="protein sequence ID" value="MBK1825888.1"/>
    <property type="molecule type" value="Genomic_DNA"/>
</dbReference>
<feature type="signal peptide" evidence="1">
    <location>
        <begin position="1"/>
        <end position="25"/>
    </location>
</feature>
<proteinExistence type="predicted"/>
<dbReference type="Gene3D" id="2.40.160.10">
    <property type="entry name" value="Porin"/>
    <property type="match status" value="1"/>
</dbReference>
<evidence type="ECO:0000256" key="1">
    <source>
        <dbReference type="SAM" id="SignalP"/>
    </source>
</evidence>
<feature type="chain" id="PRO_5037093802" description="Porin" evidence="1">
    <location>
        <begin position="26"/>
        <end position="436"/>
    </location>
</feature>
<evidence type="ECO:0000313" key="2">
    <source>
        <dbReference type="EMBL" id="MBK1825888.1"/>
    </source>
</evidence>
<keyword evidence="3" id="KW-1185">Reference proteome</keyword>